<dbReference type="InterPro" id="IPR039422">
    <property type="entry name" value="MarR/SlyA-like"/>
</dbReference>
<dbReference type="PRINTS" id="PR00598">
    <property type="entry name" value="HTHMARR"/>
</dbReference>
<gene>
    <name evidence="2" type="ORF">PUN32_02465</name>
</gene>
<dbReference type="InterPro" id="IPR036388">
    <property type="entry name" value="WH-like_DNA-bd_sf"/>
</dbReference>
<evidence type="ECO:0000313" key="2">
    <source>
        <dbReference type="EMBL" id="MDE1513875.1"/>
    </source>
</evidence>
<name>A0ABT5UWS1_9VIBR</name>
<dbReference type="Proteomes" id="UP001216189">
    <property type="component" value="Unassembled WGS sequence"/>
</dbReference>
<feature type="domain" description="HTH marR-type" evidence="1">
    <location>
        <begin position="19"/>
        <end position="149"/>
    </location>
</feature>
<dbReference type="PROSITE" id="PS50995">
    <property type="entry name" value="HTH_MARR_2"/>
    <property type="match status" value="1"/>
</dbReference>
<dbReference type="RefSeq" id="WP_274721620.1">
    <property type="nucleotide sequence ID" value="NZ_JARBFT010000002.1"/>
</dbReference>
<organism evidence="2 3">
    <name type="scientific">Vibrio chanodichtyis</name>
    <dbReference type="NCBI Taxonomy" id="3027932"/>
    <lineage>
        <taxon>Bacteria</taxon>
        <taxon>Pseudomonadati</taxon>
        <taxon>Pseudomonadota</taxon>
        <taxon>Gammaproteobacteria</taxon>
        <taxon>Vibrionales</taxon>
        <taxon>Vibrionaceae</taxon>
        <taxon>Vibrio</taxon>
    </lineage>
</organism>
<reference evidence="2 3" key="1">
    <citation type="submission" date="2023-02" db="EMBL/GenBank/DDBJ databases">
        <title>Vibrio intestini sp. nov., a close relative of Vibrio cholerae isolated from the intestine of Healthy Culter dabryi.</title>
        <authorList>
            <person name="Wu N."/>
        </authorList>
    </citation>
    <scope>NUCLEOTIDE SEQUENCE [LARGE SCALE GENOMIC DNA]</scope>
    <source>
        <strain evidence="2 3">DSL-7</strain>
    </source>
</reference>
<evidence type="ECO:0000313" key="3">
    <source>
        <dbReference type="Proteomes" id="UP001216189"/>
    </source>
</evidence>
<comment type="caution">
    <text evidence="2">The sequence shown here is derived from an EMBL/GenBank/DDBJ whole genome shotgun (WGS) entry which is preliminary data.</text>
</comment>
<dbReference type="Pfam" id="PF01047">
    <property type="entry name" value="MarR"/>
    <property type="match status" value="1"/>
</dbReference>
<dbReference type="InterPro" id="IPR036390">
    <property type="entry name" value="WH_DNA-bd_sf"/>
</dbReference>
<proteinExistence type="predicted"/>
<sequence length="152" mass="17080">MSASTSGCQTAAVDPLLLENQLCFALYSAANAVIRAYRPLLDELDLTYSQYLVLLVLWQQNGINVKDLGAKLHLDSGTLTPLLKRLAAKGMVERRRGRHDERVRELFLTPEGLALQQQARRIPSEMQCKFDLSSDELLSLKSLCEKIIYSLD</sequence>
<accession>A0ABT5UWS1</accession>
<dbReference type="PANTHER" id="PTHR33164:SF100">
    <property type="entry name" value="OSPR"/>
    <property type="match status" value="1"/>
</dbReference>
<dbReference type="Gene3D" id="1.10.10.10">
    <property type="entry name" value="Winged helix-like DNA-binding domain superfamily/Winged helix DNA-binding domain"/>
    <property type="match status" value="1"/>
</dbReference>
<dbReference type="InterPro" id="IPR000835">
    <property type="entry name" value="HTH_MarR-typ"/>
</dbReference>
<dbReference type="SMART" id="SM00347">
    <property type="entry name" value="HTH_MARR"/>
    <property type="match status" value="1"/>
</dbReference>
<dbReference type="SUPFAM" id="SSF46785">
    <property type="entry name" value="Winged helix' DNA-binding domain"/>
    <property type="match status" value="1"/>
</dbReference>
<protein>
    <submittedName>
        <fullName evidence="2">MarR family transcriptional regulator</fullName>
    </submittedName>
</protein>
<keyword evidence="3" id="KW-1185">Reference proteome</keyword>
<dbReference type="PANTHER" id="PTHR33164">
    <property type="entry name" value="TRANSCRIPTIONAL REGULATOR, MARR FAMILY"/>
    <property type="match status" value="1"/>
</dbReference>
<dbReference type="EMBL" id="JARBFT010000002">
    <property type="protein sequence ID" value="MDE1513875.1"/>
    <property type="molecule type" value="Genomic_DNA"/>
</dbReference>
<evidence type="ECO:0000259" key="1">
    <source>
        <dbReference type="PROSITE" id="PS50995"/>
    </source>
</evidence>